<protein>
    <submittedName>
        <fullName evidence="9">Sigma-54 dependent transcriptional regulator PrdR</fullName>
    </submittedName>
</protein>
<dbReference type="PROSITE" id="PS50112">
    <property type="entry name" value="PAS"/>
    <property type="match status" value="1"/>
</dbReference>
<dbReference type="InterPro" id="IPR035965">
    <property type="entry name" value="PAS-like_dom_sf"/>
</dbReference>
<dbReference type="InterPro" id="IPR002078">
    <property type="entry name" value="Sigma_54_int"/>
</dbReference>
<evidence type="ECO:0000259" key="7">
    <source>
        <dbReference type="PROSITE" id="PS50112"/>
    </source>
</evidence>
<evidence type="ECO:0000256" key="1">
    <source>
        <dbReference type="ARBA" id="ARBA00022741"/>
    </source>
</evidence>
<evidence type="ECO:0000259" key="6">
    <source>
        <dbReference type="PROSITE" id="PS50045"/>
    </source>
</evidence>
<sequence>MSIFELIYKVKDIMTNGFIKINKNETIKSALNKMIGFYRDEVIIVDDDGKMIGIFTMKDAAEIKNKKISLEDSVMKYAVKNVLTIDCDSSARFARDMMIEKHIGRLPVIENGEIKGIITNNNFRDTFYLKMDELFKLQNDIFDNLHEGVCMCNERGIVKYWNKASERVYGVKVKDILNRYIGDFFPNAMLLQVLKTEKRIDNVFHEPVRGKFVVLSAFPIYNSKKELIAVVSTDRDMTDAVNLTKQLEDERKKVEFLESAYKSELSSKYNFSSIIGKNKKIIDAISIAQKVAPTSTSVLITGKSGTGKEVFAKAIHRASKRIGNFVAINCSAIPVNLFESELFGYVEGAFTGAIRKGKIGKFELANKGTLFLDEIGDMPMEMQAKLLRVLQDGVISRLGSEKPIVTDTRIISATNKNLTELIAENKFREDLFYRLAVVQIKLPPLKDRKEDVKDLANLFFRQVSKEEGIEINNIDERIYKNLINYKWDGNIRELKNVIQRMVVLSNNGRITIESIPEYIRSENVKDYNYNDENEYDLEKIIENAERKTIESVMKMVNGNKNRAAKILNIKRSTLYYKLNKFKL</sequence>
<name>A0ABV4BMR5_9CLOT</name>
<dbReference type="InterPro" id="IPR000644">
    <property type="entry name" value="CBS_dom"/>
</dbReference>
<dbReference type="Pfam" id="PF00571">
    <property type="entry name" value="CBS"/>
    <property type="match status" value="2"/>
</dbReference>
<dbReference type="PANTHER" id="PTHR32071">
    <property type="entry name" value="TRANSCRIPTIONAL REGULATORY PROTEIN"/>
    <property type="match status" value="1"/>
</dbReference>
<dbReference type="InterPro" id="IPR048106">
    <property type="entry name" value="PrdR-like"/>
</dbReference>
<proteinExistence type="predicted"/>
<keyword evidence="1" id="KW-0547">Nucleotide-binding</keyword>
<dbReference type="InterPro" id="IPR025943">
    <property type="entry name" value="Sigma_54_int_dom_ATP-bd_2"/>
</dbReference>
<keyword evidence="2" id="KW-0067">ATP-binding</keyword>
<dbReference type="InterPro" id="IPR058031">
    <property type="entry name" value="AAA_lid_NorR"/>
</dbReference>
<dbReference type="SUPFAM" id="SSF46689">
    <property type="entry name" value="Homeodomain-like"/>
    <property type="match status" value="1"/>
</dbReference>
<dbReference type="SUPFAM" id="SSF55785">
    <property type="entry name" value="PYP-like sensor domain (PAS domain)"/>
    <property type="match status" value="1"/>
</dbReference>
<dbReference type="CDD" id="cd02205">
    <property type="entry name" value="CBS_pair_SF"/>
    <property type="match status" value="1"/>
</dbReference>
<evidence type="ECO:0000256" key="2">
    <source>
        <dbReference type="ARBA" id="ARBA00022840"/>
    </source>
</evidence>
<dbReference type="Gene3D" id="3.10.580.10">
    <property type="entry name" value="CBS-domain"/>
    <property type="match status" value="1"/>
</dbReference>
<evidence type="ECO:0000256" key="3">
    <source>
        <dbReference type="ARBA" id="ARBA00023015"/>
    </source>
</evidence>
<dbReference type="SMART" id="SM00382">
    <property type="entry name" value="AAA"/>
    <property type="match status" value="1"/>
</dbReference>
<keyword evidence="5" id="KW-0129">CBS domain</keyword>
<dbReference type="SUPFAM" id="SSF52540">
    <property type="entry name" value="P-loop containing nucleoside triphosphate hydrolases"/>
    <property type="match status" value="1"/>
</dbReference>
<dbReference type="Pfam" id="PF00158">
    <property type="entry name" value="Sigma54_activat"/>
    <property type="match status" value="1"/>
</dbReference>
<dbReference type="RefSeq" id="WP_369703255.1">
    <property type="nucleotide sequence ID" value="NZ_JBGEWD010000002.1"/>
</dbReference>
<dbReference type="SMART" id="SM00116">
    <property type="entry name" value="CBS"/>
    <property type="match status" value="2"/>
</dbReference>
<feature type="domain" description="PAS" evidence="7">
    <location>
        <begin position="141"/>
        <end position="179"/>
    </location>
</feature>
<dbReference type="PROSITE" id="PS50045">
    <property type="entry name" value="SIGMA54_INTERACT_4"/>
    <property type="match status" value="1"/>
</dbReference>
<evidence type="ECO:0000313" key="10">
    <source>
        <dbReference type="Proteomes" id="UP001564657"/>
    </source>
</evidence>
<dbReference type="InterPro" id="IPR027417">
    <property type="entry name" value="P-loop_NTPase"/>
</dbReference>
<dbReference type="InterPro" id="IPR009057">
    <property type="entry name" value="Homeodomain-like_sf"/>
</dbReference>
<keyword evidence="3" id="KW-0805">Transcription regulation</keyword>
<dbReference type="SUPFAM" id="SSF54631">
    <property type="entry name" value="CBS-domain pair"/>
    <property type="match status" value="1"/>
</dbReference>
<dbReference type="PROSITE" id="PS51371">
    <property type="entry name" value="CBS"/>
    <property type="match status" value="2"/>
</dbReference>
<accession>A0ABV4BMR5</accession>
<evidence type="ECO:0000313" key="9">
    <source>
        <dbReference type="EMBL" id="MEY7999367.1"/>
    </source>
</evidence>
<dbReference type="InterPro" id="IPR046342">
    <property type="entry name" value="CBS_dom_sf"/>
</dbReference>
<feature type="domain" description="Sigma-54 factor interaction" evidence="6">
    <location>
        <begin position="274"/>
        <end position="503"/>
    </location>
</feature>
<evidence type="ECO:0000256" key="5">
    <source>
        <dbReference type="PROSITE-ProRule" id="PRU00703"/>
    </source>
</evidence>
<dbReference type="Gene3D" id="1.10.10.60">
    <property type="entry name" value="Homeodomain-like"/>
    <property type="match status" value="1"/>
</dbReference>
<dbReference type="Pfam" id="PF13426">
    <property type="entry name" value="PAS_9"/>
    <property type="match status" value="1"/>
</dbReference>
<dbReference type="PRINTS" id="PR01590">
    <property type="entry name" value="HTHFIS"/>
</dbReference>
<dbReference type="EMBL" id="JBGEWD010000002">
    <property type="protein sequence ID" value="MEY7999367.1"/>
    <property type="molecule type" value="Genomic_DNA"/>
</dbReference>
<dbReference type="NCBIfam" id="TIGR00229">
    <property type="entry name" value="sensory_box"/>
    <property type="match status" value="1"/>
</dbReference>
<dbReference type="CDD" id="cd00130">
    <property type="entry name" value="PAS"/>
    <property type="match status" value="1"/>
</dbReference>
<dbReference type="NCBIfam" id="NF041552">
    <property type="entry name" value="TF_PrdR"/>
    <property type="match status" value="1"/>
</dbReference>
<dbReference type="Gene3D" id="3.40.50.300">
    <property type="entry name" value="P-loop containing nucleotide triphosphate hydrolases"/>
    <property type="match status" value="1"/>
</dbReference>
<reference evidence="9 10" key="1">
    <citation type="submission" date="2024-08" db="EMBL/GenBank/DDBJ databases">
        <title>Clostridium lapicellarii sp. nov., and Clostridium renhuaiense sp. nov., two species isolated from the mud in a fermentation cellar used for producing sauce-flavour Chinese liquors.</title>
        <authorList>
            <person name="Yang F."/>
            <person name="Wang H."/>
            <person name="Chen L.Q."/>
            <person name="Zhou N."/>
            <person name="Lu J.J."/>
            <person name="Pu X.X."/>
            <person name="Wan B."/>
            <person name="Wang L."/>
            <person name="Liu S.J."/>
        </authorList>
    </citation>
    <scope>NUCLEOTIDE SEQUENCE [LARGE SCALE GENOMIC DNA]</scope>
    <source>
        <strain evidence="9 10">MT-5</strain>
    </source>
</reference>
<dbReference type="Gene3D" id="1.10.8.60">
    <property type="match status" value="1"/>
</dbReference>
<dbReference type="SMART" id="SM00091">
    <property type="entry name" value="PAS"/>
    <property type="match status" value="1"/>
</dbReference>
<dbReference type="InterPro" id="IPR003593">
    <property type="entry name" value="AAA+_ATPase"/>
</dbReference>
<dbReference type="Proteomes" id="UP001564657">
    <property type="component" value="Unassembled WGS sequence"/>
</dbReference>
<dbReference type="PROSITE" id="PS00676">
    <property type="entry name" value="SIGMA54_INTERACT_2"/>
    <property type="match status" value="1"/>
</dbReference>
<dbReference type="InterPro" id="IPR000014">
    <property type="entry name" value="PAS"/>
</dbReference>
<dbReference type="PANTHER" id="PTHR32071:SF57">
    <property type="entry name" value="C4-DICARBOXYLATE TRANSPORT TRANSCRIPTIONAL REGULATORY PROTEIN DCTD"/>
    <property type="match status" value="1"/>
</dbReference>
<dbReference type="Gene3D" id="3.30.450.20">
    <property type="entry name" value="PAS domain"/>
    <property type="match status" value="1"/>
</dbReference>
<dbReference type="Pfam" id="PF25601">
    <property type="entry name" value="AAA_lid_14"/>
    <property type="match status" value="1"/>
</dbReference>
<gene>
    <name evidence="9" type="primary">prdR</name>
    <name evidence="9" type="ORF">AB8U03_04000</name>
</gene>
<evidence type="ECO:0000259" key="8">
    <source>
        <dbReference type="PROSITE" id="PS51371"/>
    </source>
</evidence>
<feature type="domain" description="CBS" evidence="8">
    <location>
        <begin position="14"/>
        <end position="70"/>
    </location>
</feature>
<keyword evidence="10" id="KW-1185">Reference proteome</keyword>
<organism evidence="9 10">
    <name type="scientific">Clostridium moutaii</name>
    <dbReference type="NCBI Taxonomy" id="3240932"/>
    <lineage>
        <taxon>Bacteria</taxon>
        <taxon>Bacillati</taxon>
        <taxon>Bacillota</taxon>
        <taxon>Clostridia</taxon>
        <taxon>Eubacteriales</taxon>
        <taxon>Clostridiaceae</taxon>
        <taxon>Clostridium</taxon>
    </lineage>
</organism>
<comment type="caution">
    <text evidence="9">The sequence shown here is derived from an EMBL/GenBank/DDBJ whole genome shotgun (WGS) entry which is preliminary data.</text>
</comment>
<feature type="domain" description="CBS" evidence="8">
    <location>
        <begin position="78"/>
        <end position="133"/>
    </location>
</feature>
<dbReference type="InterPro" id="IPR002197">
    <property type="entry name" value="HTH_Fis"/>
</dbReference>
<keyword evidence="4" id="KW-0804">Transcription</keyword>
<dbReference type="CDD" id="cd00009">
    <property type="entry name" value="AAA"/>
    <property type="match status" value="1"/>
</dbReference>
<dbReference type="Pfam" id="PF02954">
    <property type="entry name" value="HTH_8"/>
    <property type="match status" value="1"/>
</dbReference>
<evidence type="ECO:0000256" key="4">
    <source>
        <dbReference type="ARBA" id="ARBA00023163"/>
    </source>
</evidence>